<protein>
    <submittedName>
        <fullName evidence="1">Uncharacterized protein</fullName>
    </submittedName>
</protein>
<dbReference type="Proteomes" id="UP000003434">
    <property type="component" value="Unassembled WGS sequence"/>
</dbReference>
<comment type="caution">
    <text evidence="1">The sequence shown here is derived from an EMBL/GenBank/DDBJ whole genome shotgun (WGS) entry which is preliminary data.</text>
</comment>
<sequence length="167" mass="19424">MLPTLLFWAAAVWTAAFTVPPDRNFRNPAIGGAIHHIGNVHKYVRPEDVPEHIMFVITTDVMENAGRRYNSEKVKQMIERQKAKYGWEFLFLGDNIDAVETASTSKCFFENPGNDSLRFFLWQELMLKHPERMHSPMQQAAFYGDWEVSTTSRAFVSRKSLNIWHNF</sequence>
<dbReference type="EMBL" id="AEPW01000045">
    <property type="protein sequence ID" value="EFU77064.1"/>
    <property type="molecule type" value="Genomic_DNA"/>
</dbReference>
<evidence type="ECO:0000313" key="2">
    <source>
        <dbReference type="Proteomes" id="UP000003434"/>
    </source>
</evidence>
<dbReference type="AlphaFoldDB" id="E6LM78"/>
<organism evidence="1 2">
    <name type="scientific">Lachnoanaerobaculum saburreum DSM 3986</name>
    <dbReference type="NCBI Taxonomy" id="887325"/>
    <lineage>
        <taxon>Bacteria</taxon>
        <taxon>Bacillati</taxon>
        <taxon>Bacillota</taxon>
        <taxon>Clostridia</taxon>
        <taxon>Lachnospirales</taxon>
        <taxon>Lachnospiraceae</taxon>
        <taxon>Lachnoanaerobaculum</taxon>
    </lineage>
</organism>
<proteinExistence type="predicted"/>
<accession>E6LM78</accession>
<name>E6LM78_9FIRM</name>
<evidence type="ECO:0000313" key="1">
    <source>
        <dbReference type="EMBL" id="EFU77064.1"/>
    </source>
</evidence>
<reference evidence="1 2" key="1">
    <citation type="submission" date="2010-12" db="EMBL/GenBank/DDBJ databases">
        <authorList>
            <person name="Muzny D."/>
            <person name="Qin X."/>
            <person name="Deng J."/>
            <person name="Jiang H."/>
            <person name="Liu Y."/>
            <person name="Qu J."/>
            <person name="Song X.-Z."/>
            <person name="Zhang L."/>
            <person name="Thornton R."/>
            <person name="Coyle M."/>
            <person name="Francisco L."/>
            <person name="Jackson L."/>
            <person name="Javaid M."/>
            <person name="Korchina V."/>
            <person name="Kovar C."/>
            <person name="Mata R."/>
            <person name="Mathew T."/>
            <person name="Ngo R."/>
            <person name="Nguyen L."/>
            <person name="Nguyen N."/>
            <person name="Okwuonu G."/>
            <person name="Ongeri F."/>
            <person name="Pham C."/>
            <person name="Simmons D."/>
            <person name="Wilczek-Boney K."/>
            <person name="Hale W."/>
            <person name="Jakkamsetti A."/>
            <person name="Pham P."/>
            <person name="Ruth R."/>
            <person name="San Lucas F."/>
            <person name="Warren J."/>
            <person name="Zhang J."/>
            <person name="Zhao Z."/>
            <person name="Zhou C."/>
            <person name="Zhu D."/>
            <person name="Lee S."/>
            <person name="Bess C."/>
            <person name="Blankenburg K."/>
            <person name="Forbes L."/>
            <person name="Fu Q."/>
            <person name="Gubbala S."/>
            <person name="Hirani K."/>
            <person name="Jayaseelan J.C."/>
            <person name="Lara F."/>
            <person name="Munidasa M."/>
            <person name="Palculict T."/>
            <person name="Patil S."/>
            <person name="Pu L.-L."/>
            <person name="Saada N."/>
            <person name="Tang L."/>
            <person name="Weissenberger G."/>
            <person name="Zhu Y."/>
            <person name="Hemphill L."/>
            <person name="Shang Y."/>
            <person name="Youmans B."/>
            <person name="Ayvaz T."/>
            <person name="Ross M."/>
            <person name="Santibanez J."/>
            <person name="Aqrawi P."/>
            <person name="Gross S."/>
            <person name="Joshi V."/>
            <person name="Fowler G."/>
            <person name="Nazareth L."/>
            <person name="Reid J."/>
            <person name="Worley K."/>
            <person name="Petrosino J."/>
            <person name="Highlander S."/>
            <person name="Gibbs R."/>
        </authorList>
    </citation>
    <scope>NUCLEOTIDE SEQUENCE [LARGE SCALE GENOMIC DNA]</scope>
    <source>
        <strain evidence="1 2">DSM 3986</strain>
    </source>
</reference>
<gene>
    <name evidence="1" type="ORF">HMPREF0381_1063</name>
</gene>
<dbReference type="eggNOG" id="COG2304">
    <property type="taxonomic scope" value="Bacteria"/>
</dbReference>
<dbReference type="HOGENOM" id="CLU_1592513_0_0_9"/>